<accession>A0A6I9SXP5</accession>
<dbReference type="GeneID" id="105159667"/>
<proteinExistence type="predicted"/>
<dbReference type="GO" id="GO:0061630">
    <property type="term" value="F:ubiquitin protein ligase activity"/>
    <property type="evidence" value="ECO:0007669"/>
    <property type="project" value="UniProtKB-UniRule"/>
</dbReference>
<keyword evidence="6 10" id="KW-0863">Zinc-finger</keyword>
<dbReference type="GO" id="GO:0016567">
    <property type="term" value="P:protein ubiquitination"/>
    <property type="evidence" value="ECO:0007669"/>
    <property type="project" value="UniProtKB-UniPathway"/>
</dbReference>
<evidence type="ECO:0000256" key="11">
    <source>
        <dbReference type="RuleBase" id="RU369090"/>
    </source>
</evidence>
<feature type="compositionally biased region" description="Polar residues" evidence="12">
    <location>
        <begin position="271"/>
        <end position="291"/>
    </location>
</feature>
<name>A0A6I9SXP5_SESIN</name>
<evidence type="ECO:0000256" key="10">
    <source>
        <dbReference type="PROSITE-ProRule" id="PRU00175"/>
    </source>
</evidence>
<comment type="function">
    <text evidence="11">E3 ubiquitin-protein ligase.</text>
</comment>
<evidence type="ECO:0000256" key="7">
    <source>
        <dbReference type="ARBA" id="ARBA00022786"/>
    </source>
</evidence>
<comment type="catalytic activity">
    <reaction evidence="1 11">
        <text>S-ubiquitinyl-[E2 ubiquitin-conjugating enzyme]-L-cysteine + [acceptor protein]-L-lysine = [E2 ubiquitin-conjugating enzyme]-L-cysteine + N(6)-ubiquitinyl-[acceptor protein]-L-lysine.</text>
        <dbReference type="EC" id="2.3.2.27"/>
    </reaction>
</comment>
<dbReference type="Gramene" id="SIN_1006285.t">
    <property type="protein sequence ID" value="SIN_1006285.t.cds1"/>
    <property type="gene ID" value="SIN_1006285"/>
</dbReference>
<evidence type="ECO:0000256" key="6">
    <source>
        <dbReference type="ARBA" id="ARBA00022771"/>
    </source>
</evidence>
<dbReference type="UniPathway" id="UPA00143"/>
<dbReference type="Proteomes" id="UP000504604">
    <property type="component" value="Linkage group LG4"/>
</dbReference>
<dbReference type="OrthoDB" id="6270329at2759"/>
<dbReference type="InParanoid" id="A0A6I9SXP5"/>
<evidence type="ECO:0000256" key="1">
    <source>
        <dbReference type="ARBA" id="ARBA00000900"/>
    </source>
</evidence>
<sequence length="400" mass="44158">MAGENLDVVNIDLNVGPLDNASDGGEQGSGTYTNVLMNLDNWLPVPRARGIFRHRSRRRSLGRQLPVQPETRNLGRELIGGMEQQTGEGSVTTEERPIELTKVLENGNAYVENDGIDKKDDDGKNNGEESSFFDCNICLDLARDPVVTCCGHLFCWSCLYRWLHHHSDAKECPVCKGEVTVKNVTPIYGRGNDMQEPNVDCNLMKIPVRPQAQRVEIWSRTLGISTGVEQAESRVRTHEVDDVLELMGAFVSRWNREHTPQVPSDGAVGLTESSPPNDEATDNGQLSSMSRISRRNSLVAATFSDLTSGVNSAGSPAAERFVESHFVSNPLRRGRPRSDDQDSISSIAGIIHSDSQTVDNTAEIDSILARFDYYSRRDDAARISDVDSGDSGASRRRRLN</sequence>
<evidence type="ECO:0000256" key="4">
    <source>
        <dbReference type="ARBA" id="ARBA00022679"/>
    </source>
</evidence>
<keyword evidence="4 11" id="KW-0808">Transferase</keyword>
<dbReference type="Gene3D" id="3.30.40.10">
    <property type="entry name" value="Zinc/RING finger domain, C3HC4 (zinc finger)"/>
    <property type="match status" value="1"/>
</dbReference>
<dbReference type="RefSeq" id="XP_011075106.1">
    <property type="nucleotide sequence ID" value="XM_011076804.2"/>
</dbReference>
<keyword evidence="5 11" id="KW-0479">Metal-binding</keyword>
<reference evidence="15" key="1">
    <citation type="submission" date="2025-08" db="UniProtKB">
        <authorList>
            <consortium name="RefSeq"/>
        </authorList>
    </citation>
    <scope>IDENTIFICATION</scope>
</reference>
<dbReference type="InterPro" id="IPR013083">
    <property type="entry name" value="Znf_RING/FYVE/PHD"/>
</dbReference>
<dbReference type="GO" id="GO:0005789">
    <property type="term" value="C:endoplasmic reticulum membrane"/>
    <property type="evidence" value="ECO:0007669"/>
    <property type="project" value="UniProtKB-SubCell"/>
</dbReference>
<dbReference type="PROSITE" id="PS50089">
    <property type="entry name" value="ZF_RING_2"/>
    <property type="match status" value="1"/>
</dbReference>
<dbReference type="InterPro" id="IPR045103">
    <property type="entry name" value="RNF5/RNF185-like"/>
</dbReference>
<dbReference type="CDD" id="cd16745">
    <property type="entry name" value="RING-HC_AtRMA-like"/>
    <property type="match status" value="1"/>
</dbReference>
<dbReference type="KEGG" id="sind:105159667"/>
<evidence type="ECO:0000256" key="8">
    <source>
        <dbReference type="ARBA" id="ARBA00022833"/>
    </source>
</evidence>
<dbReference type="PROSITE" id="PS00518">
    <property type="entry name" value="ZF_RING_1"/>
    <property type="match status" value="1"/>
</dbReference>
<keyword evidence="7 11" id="KW-0833">Ubl conjugation pathway</keyword>
<evidence type="ECO:0000256" key="2">
    <source>
        <dbReference type="ARBA" id="ARBA00004308"/>
    </source>
</evidence>
<comment type="subcellular location">
    <subcellularLocation>
        <location evidence="2">Endomembrane system</location>
    </subcellularLocation>
    <subcellularLocation>
        <location evidence="11">Endoplasmic reticulum membrane</location>
        <topology evidence="11">Single-pass type IV membrane protein</topology>
    </subcellularLocation>
</comment>
<dbReference type="PANTHER" id="PTHR12313">
    <property type="entry name" value="E3 UBIQUITIN-PROTEIN LIGASE RNF5-RELATED"/>
    <property type="match status" value="1"/>
</dbReference>
<evidence type="ECO:0000256" key="12">
    <source>
        <dbReference type="SAM" id="MobiDB-lite"/>
    </source>
</evidence>
<gene>
    <name evidence="15" type="primary">LOC105159667</name>
</gene>
<dbReference type="GO" id="GO:0006511">
    <property type="term" value="P:ubiquitin-dependent protein catabolic process"/>
    <property type="evidence" value="ECO:0007669"/>
    <property type="project" value="UniProtKB-UniRule"/>
</dbReference>
<feature type="region of interest" description="Disordered" evidence="12">
    <location>
        <begin position="257"/>
        <end position="291"/>
    </location>
</feature>
<dbReference type="InterPro" id="IPR017907">
    <property type="entry name" value="Znf_RING_CS"/>
</dbReference>
<evidence type="ECO:0000256" key="9">
    <source>
        <dbReference type="ARBA" id="ARBA00023136"/>
    </source>
</evidence>
<dbReference type="SUPFAM" id="SSF57850">
    <property type="entry name" value="RING/U-box"/>
    <property type="match status" value="1"/>
</dbReference>
<keyword evidence="11" id="KW-0256">Endoplasmic reticulum</keyword>
<dbReference type="EC" id="2.3.2.27" evidence="11"/>
<dbReference type="FunCoup" id="A0A6I9SXP5">
    <property type="interactions" value="2034"/>
</dbReference>
<evidence type="ECO:0000313" key="15">
    <source>
        <dbReference type="RefSeq" id="XP_011075106.1"/>
    </source>
</evidence>
<evidence type="ECO:0000256" key="3">
    <source>
        <dbReference type="ARBA" id="ARBA00004906"/>
    </source>
</evidence>
<organism evidence="14 15">
    <name type="scientific">Sesamum indicum</name>
    <name type="common">Oriental sesame</name>
    <name type="synonym">Sesamum orientale</name>
    <dbReference type="NCBI Taxonomy" id="4182"/>
    <lineage>
        <taxon>Eukaryota</taxon>
        <taxon>Viridiplantae</taxon>
        <taxon>Streptophyta</taxon>
        <taxon>Embryophyta</taxon>
        <taxon>Tracheophyta</taxon>
        <taxon>Spermatophyta</taxon>
        <taxon>Magnoliopsida</taxon>
        <taxon>eudicotyledons</taxon>
        <taxon>Gunneridae</taxon>
        <taxon>Pentapetalae</taxon>
        <taxon>asterids</taxon>
        <taxon>lamiids</taxon>
        <taxon>Lamiales</taxon>
        <taxon>Pedaliaceae</taxon>
        <taxon>Sesamum</taxon>
    </lineage>
</organism>
<dbReference type="FunFam" id="3.30.40.10:FF:000365">
    <property type="entry name" value="Zinc finger family protein"/>
    <property type="match status" value="1"/>
</dbReference>
<protein>
    <recommendedName>
        <fullName evidence="11">E3 ubiquitin-protein ligase RMA</fullName>
        <ecNumber evidence="11">2.3.2.27</ecNumber>
    </recommendedName>
    <alternativeName>
        <fullName evidence="11">Protein RING membrane-anchor</fullName>
    </alternativeName>
    <alternativeName>
        <fullName evidence="11">RING-type E3 ubiquitin transferase RMA</fullName>
    </alternativeName>
</protein>
<dbReference type="InterPro" id="IPR001841">
    <property type="entry name" value="Znf_RING"/>
</dbReference>
<dbReference type="AlphaFoldDB" id="A0A6I9SXP5"/>
<dbReference type="SMART" id="SM00184">
    <property type="entry name" value="RING"/>
    <property type="match status" value="1"/>
</dbReference>
<keyword evidence="14" id="KW-1185">Reference proteome</keyword>
<comment type="domain">
    <text evidence="11">The RING-type zinc finger domain is responsible for E3 ligase activity.</text>
</comment>
<evidence type="ECO:0000259" key="13">
    <source>
        <dbReference type="PROSITE" id="PS50089"/>
    </source>
</evidence>
<evidence type="ECO:0000313" key="14">
    <source>
        <dbReference type="Proteomes" id="UP000504604"/>
    </source>
</evidence>
<dbReference type="Pfam" id="PF13445">
    <property type="entry name" value="zf-RING_UBOX"/>
    <property type="match status" value="1"/>
</dbReference>
<comment type="pathway">
    <text evidence="3 11">Protein modification; protein ubiquitination.</text>
</comment>
<keyword evidence="9" id="KW-0472">Membrane</keyword>
<feature type="domain" description="RING-type" evidence="13">
    <location>
        <begin position="135"/>
        <end position="176"/>
    </location>
</feature>
<dbReference type="GO" id="GO:0008270">
    <property type="term" value="F:zinc ion binding"/>
    <property type="evidence" value="ECO:0007669"/>
    <property type="project" value="UniProtKB-KW"/>
</dbReference>
<dbReference type="InterPro" id="IPR027370">
    <property type="entry name" value="Znf-RING_euk"/>
</dbReference>
<evidence type="ECO:0000256" key="5">
    <source>
        <dbReference type="ARBA" id="ARBA00022723"/>
    </source>
</evidence>
<keyword evidence="8 11" id="KW-0862">Zinc</keyword>